<dbReference type="InterPro" id="IPR014806">
    <property type="entry name" value="Ufc1"/>
</dbReference>
<evidence type="ECO:0000256" key="4">
    <source>
        <dbReference type="PIRSR" id="PIRSR008716-1"/>
    </source>
</evidence>
<name>A0A061RSE0_9CHLO</name>
<evidence type="ECO:0000313" key="6">
    <source>
        <dbReference type="EMBL" id="JAC73476.1"/>
    </source>
</evidence>
<keyword evidence="3" id="KW-0833">Ubl conjugation pathway</keyword>
<gene>
    <name evidence="6" type="primary">UFC1</name>
    <name evidence="5" type="ORF">TSPGSL018_27285</name>
    <name evidence="6" type="ORF">TSPGSL018_28799</name>
    <name evidence="7" type="ORF">TSPGSL018_6596</name>
</gene>
<reference evidence="6" key="1">
    <citation type="submission" date="2014-05" db="EMBL/GenBank/DDBJ databases">
        <title>The transcriptome of the halophilic microalga Tetraselmis sp. GSL018 isolated from the Great Salt Lake, Utah.</title>
        <authorList>
            <person name="Jinkerson R.E."/>
            <person name="D'Adamo S."/>
            <person name="Posewitz M.C."/>
        </authorList>
    </citation>
    <scope>NUCLEOTIDE SEQUENCE</scope>
    <source>
        <strain evidence="6">GSL018</strain>
    </source>
</reference>
<sequence length="174" mass="19671">KLLSLSAVMAHAFDDKTRDTVQKIPLLTVKAGPRDQEKWQDRLKEELAALIQYTKIGKENDQDWFTITCDKTGTKWSGKCWYIHNLLKYEFDFEFETPVTYPVTAPEIAIPSLDGKTAKMYRGGKICLTVHFKPLWAKNVPRFGIAHAMCLGLAPWLAAEVPHLVEAGIVQPKA</sequence>
<feature type="active site" description="Glycyl thioester intermediate" evidence="4">
    <location>
        <position position="127"/>
    </location>
</feature>
<dbReference type="AlphaFoldDB" id="A0A061RSE0"/>
<proteinExistence type="inferred from homology"/>
<dbReference type="Pfam" id="PF08694">
    <property type="entry name" value="UFC1"/>
    <property type="match status" value="1"/>
</dbReference>
<evidence type="ECO:0000313" key="7">
    <source>
        <dbReference type="EMBL" id="JAC82035.1"/>
    </source>
</evidence>
<dbReference type="EMBL" id="GBEZ01026116">
    <property type="protein sequence ID" value="JAC61050.1"/>
    <property type="molecule type" value="Transcribed_RNA"/>
</dbReference>
<evidence type="ECO:0000313" key="5">
    <source>
        <dbReference type="EMBL" id="JAC61050.1"/>
    </source>
</evidence>
<dbReference type="CDD" id="cd11686">
    <property type="entry name" value="UBCc_UFC1"/>
    <property type="match status" value="1"/>
</dbReference>
<dbReference type="InterPro" id="IPR016135">
    <property type="entry name" value="UBQ-conjugating_enzyme/RWD"/>
</dbReference>
<evidence type="ECO:0000256" key="1">
    <source>
        <dbReference type="ARBA" id="ARBA00008451"/>
    </source>
</evidence>
<dbReference type="SUPFAM" id="SSF54495">
    <property type="entry name" value="UBC-like"/>
    <property type="match status" value="1"/>
</dbReference>
<dbReference type="GO" id="GO:1990592">
    <property type="term" value="P:protein K69-linked ufmylation"/>
    <property type="evidence" value="ECO:0007669"/>
    <property type="project" value="TreeGrafter"/>
</dbReference>
<dbReference type="PIRSF" id="PIRSF008716">
    <property type="entry name" value="DUF1782"/>
    <property type="match status" value="1"/>
</dbReference>
<accession>A0A061RSE0</accession>
<dbReference type="GO" id="GO:0061657">
    <property type="term" value="F:UFM1 conjugating enzyme activity"/>
    <property type="evidence" value="ECO:0007669"/>
    <property type="project" value="InterPro"/>
</dbReference>
<protein>
    <recommendedName>
        <fullName evidence="2">Ubiquitin-fold modifier-conjugating enzyme 1</fullName>
    </recommendedName>
</protein>
<dbReference type="Gene3D" id="3.10.110.10">
    <property type="entry name" value="Ubiquitin Conjugating Enzyme"/>
    <property type="match status" value="1"/>
</dbReference>
<dbReference type="GO" id="GO:0005737">
    <property type="term" value="C:cytoplasm"/>
    <property type="evidence" value="ECO:0007669"/>
    <property type="project" value="TreeGrafter"/>
</dbReference>
<comment type="similarity">
    <text evidence="1">Belongs to the ubiquitin-conjugating enzyme family. UFC1 subfamily.</text>
</comment>
<organism evidence="6">
    <name type="scientific">Tetraselmis sp. GSL018</name>
    <dbReference type="NCBI Taxonomy" id="582737"/>
    <lineage>
        <taxon>Eukaryota</taxon>
        <taxon>Viridiplantae</taxon>
        <taxon>Chlorophyta</taxon>
        <taxon>core chlorophytes</taxon>
        <taxon>Chlorodendrophyceae</taxon>
        <taxon>Chlorodendrales</taxon>
        <taxon>Chlorodendraceae</taxon>
        <taxon>Tetraselmis</taxon>
    </lineage>
</organism>
<evidence type="ECO:0000256" key="3">
    <source>
        <dbReference type="ARBA" id="ARBA00022786"/>
    </source>
</evidence>
<dbReference type="EMBL" id="GBEZ01003078">
    <property type="protein sequence ID" value="JAC82035.1"/>
    <property type="molecule type" value="Transcribed_RNA"/>
</dbReference>
<dbReference type="PANTHER" id="PTHR12921">
    <property type="entry name" value="UBIQUITIN-FOLD MODIFIER-CONJUGATING ENZYME 1"/>
    <property type="match status" value="1"/>
</dbReference>
<dbReference type="EMBL" id="GBEZ01012407">
    <property type="protein sequence ID" value="JAC73476.1"/>
    <property type="molecule type" value="Transcribed_RNA"/>
</dbReference>
<evidence type="ECO:0000256" key="2">
    <source>
        <dbReference type="ARBA" id="ARBA00013306"/>
    </source>
</evidence>
<dbReference type="PANTHER" id="PTHR12921:SF0">
    <property type="entry name" value="UBIQUITIN-FOLD MODIFIER-CONJUGATING ENZYME 1"/>
    <property type="match status" value="1"/>
</dbReference>
<feature type="non-terminal residue" evidence="6">
    <location>
        <position position="1"/>
    </location>
</feature>